<dbReference type="PANTHER" id="PTHR47505">
    <property type="entry name" value="DNA UTILIZATION PROTEIN YHGH"/>
    <property type="match status" value="1"/>
</dbReference>
<dbReference type="InterPro" id="IPR029057">
    <property type="entry name" value="PRTase-like"/>
</dbReference>
<evidence type="ECO:0000313" key="2">
    <source>
        <dbReference type="EMBL" id="NEU71986.1"/>
    </source>
</evidence>
<dbReference type="InterPro" id="IPR000836">
    <property type="entry name" value="PRTase_dom"/>
</dbReference>
<sequence length="224" mass="24744">MPTWTKNLKGLLNLFLESNCPLCQRQTSQEFCQYCVKQLHSCHLAKPNSRWQESIPVFAWGMYSGSLKRAIAAMKYENHPQVARPLGQWLGEAWLNSLSCDRRLIVVPIPLHPSKQKKRGYNQAALIAESFCQTTGLKLKQSGLARVRETEAQFGLSASGREKNLAEAFALGKEFSQCRPDVPVLLIDDIYTTGATAKSAISALHQSGIAVEGLAAVATAVKER</sequence>
<evidence type="ECO:0000313" key="3">
    <source>
        <dbReference type="Proteomes" id="UP000031549"/>
    </source>
</evidence>
<keyword evidence="3" id="KW-1185">Reference proteome</keyword>
<dbReference type="Proteomes" id="UP000031549">
    <property type="component" value="Unassembled WGS sequence"/>
</dbReference>
<protein>
    <submittedName>
        <fullName evidence="2">ComF family protein</fullName>
    </submittedName>
</protein>
<dbReference type="Gene3D" id="3.40.50.2020">
    <property type="match status" value="1"/>
</dbReference>
<dbReference type="CDD" id="cd06223">
    <property type="entry name" value="PRTases_typeI"/>
    <property type="match status" value="1"/>
</dbReference>
<comment type="caution">
    <text evidence="2">The sequence shown here is derived from an EMBL/GenBank/DDBJ whole genome shotgun (WGS) entry which is preliminary data.</text>
</comment>
<dbReference type="EMBL" id="JTCM02000006">
    <property type="protein sequence ID" value="NEU71986.1"/>
    <property type="molecule type" value="Genomic_DNA"/>
</dbReference>
<evidence type="ECO:0000256" key="1">
    <source>
        <dbReference type="ARBA" id="ARBA00008007"/>
    </source>
</evidence>
<dbReference type="PANTHER" id="PTHR47505:SF1">
    <property type="entry name" value="DNA UTILIZATION PROTEIN YHGH"/>
    <property type="match status" value="1"/>
</dbReference>
<accession>A0A846H3J9</accession>
<dbReference type="RefSeq" id="WP_039744189.1">
    <property type="nucleotide sequence ID" value="NZ_JTCM02000006.1"/>
</dbReference>
<gene>
    <name evidence="2" type="ORF">PI95_005195</name>
</gene>
<dbReference type="InterPro" id="IPR051910">
    <property type="entry name" value="ComF/GntX_DNA_util-trans"/>
</dbReference>
<reference evidence="2 3" key="1">
    <citation type="journal article" date="2015" name="Genome Announc.">
        <title>Draft Genome Sequence of Cyanobacterium Hassallia byssoidea Strain VB512170, Isolated from Monuments in India.</title>
        <authorList>
            <person name="Singh D."/>
            <person name="Chandrababunaidu M.M."/>
            <person name="Panda A."/>
            <person name="Sen D."/>
            <person name="Bhattacharyya S."/>
            <person name="Adhikary S.P."/>
            <person name="Tripathy S."/>
        </authorList>
    </citation>
    <scope>NUCLEOTIDE SEQUENCE [LARGE SCALE GENOMIC DNA]</scope>
    <source>
        <strain evidence="2 3">VB512170</strain>
    </source>
</reference>
<organism evidence="2 3">
    <name type="scientific">Hassallia byssoidea VB512170</name>
    <dbReference type="NCBI Taxonomy" id="1304833"/>
    <lineage>
        <taxon>Bacteria</taxon>
        <taxon>Bacillati</taxon>
        <taxon>Cyanobacteriota</taxon>
        <taxon>Cyanophyceae</taxon>
        <taxon>Nostocales</taxon>
        <taxon>Tolypothrichaceae</taxon>
        <taxon>Hassallia</taxon>
    </lineage>
</organism>
<name>A0A846H3J9_9CYAN</name>
<dbReference type="SUPFAM" id="SSF53271">
    <property type="entry name" value="PRTase-like"/>
    <property type="match status" value="1"/>
</dbReference>
<dbReference type="AlphaFoldDB" id="A0A846H3J9"/>
<comment type="similarity">
    <text evidence="1">Belongs to the ComF/GntX family.</text>
</comment>
<proteinExistence type="inferred from homology"/>